<accession>A0A813YJ55</accession>
<dbReference type="PIRSF" id="PIRSF000077">
    <property type="entry name" value="Thioredoxin"/>
    <property type="match status" value="1"/>
</dbReference>
<dbReference type="EMBL" id="CAJNOC010001702">
    <property type="protein sequence ID" value="CAF0884941.1"/>
    <property type="molecule type" value="Genomic_DNA"/>
</dbReference>
<feature type="site" description="Deprotonates C-terminal active site Cys" evidence="3">
    <location>
        <position position="25"/>
    </location>
</feature>
<feature type="active site" description="Nucleophile" evidence="3">
    <location>
        <position position="31"/>
    </location>
</feature>
<comment type="similarity">
    <text evidence="2">Belongs to the thioredoxin family.</text>
</comment>
<dbReference type="SUPFAM" id="SSF52833">
    <property type="entry name" value="Thioredoxin-like"/>
    <property type="match status" value="1"/>
</dbReference>
<dbReference type="GO" id="GO:0015035">
    <property type="term" value="F:protein-disulfide reductase activity"/>
    <property type="evidence" value="ECO:0007669"/>
    <property type="project" value="InterPro"/>
</dbReference>
<feature type="disulfide bond" description="Redox-active" evidence="4">
    <location>
        <begin position="31"/>
        <end position="34"/>
    </location>
</feature>
<dbReference type="FunFam" id="3.40.30.10:FF:000245">
    <property type="entry name" value="Thioredoxin"/>
    <property type="match status" value="1"/>
</dbReference>
<evidence type="ECO:0000256" key="2">
    <source>
        <dbReference type="PIRNR" id="PIRNR000077"/>
    </source>
</evidence>
<dbReference type="PRINTS" id="PR00421">
    <property type="entry name" value="THIOREDOXIN"/>
</dbReference>
<reference evidence="6" key="1">
    <citation type="submission" date="2021-02" db="EMBL/GenBank/DDBJ databases">
        <authorList>
            <person name="Nowell W R."/>
        </authorList>
    </citation>
    <scope>NUCLEOTIDE SEQUENCE</scope>
    <source>
        <strain evidence="6">Ploen Becks lab</strain>
    </source>
</reference>
<gene>
    <name evidence="6" type="ORF">OXX778_LOCUS10612</name>
</gene>
<proteinExistence type="inferred from homology"/>
<dbReference type="InterPro" id="IPR017937">
    <property type="entry name" value="Thioredoxin_CS"/>
</dbReference>
<feature type="domain" description="Thioredoxin" evidence="5">
    <location>
        <begin position="1"/>
        <end position="105"/>
    </location>
</feature>
<feature type="site" description="Contributes to redox potential value" evidence="3">
    <location>
        <position position="32"/>
    </location>
</feature>
<dbReference type="InterPro" id="IPR036249">
    <property type="entry name" value="Thioredoxin-like_sf"/>
</dbReference>
<feature type="site" description="Contributes to redox potential value" evidence="3">
    <location>
        <position position="33"/>
    </location>
</feature>
<organism evidence="6 7">
    <name type="scientific">Brachionus calyciflorus</name>
    <dbReference type="NCBI Taxonomy" id="104777"/>
    <lineage>
        <taxon>Eukaryota</taxon>
        <taxon>Metazoa</taxon>
        <taxon>Spiralia</taxon>
        <taxon>Gnathifera</taxon>
        <taxon>Rotifera</taxon>
        <taxon>Eurotatoria</taxon>
        <taxon>Monogononta</taxon>
        <taxon>Pseudotrocha</taxon>
        <taxon>Ploima</taxon>
        <taxon>Brachionidae</taxon>
        <taxon>Brachionus</taxon>
    </lineage>
</organism>
<dbReference type="CDD" id="cd02947">
    <property type="entry name" value="TRX_family"/>
    <property type="match status" value="1"/>
</dbReference>
<dbReference type="InterPro" id="IPR013766">
    <property type="entry name" value="Thioredoxin_domain"/>
</dbReference>
<evidence type="ECO:0000256" key="3">
    <source>
        <dbReference type="PIRSR" id="PIRSR000077-1"/>
    </source>
</evidence>
<evidence type="ECO:0000313" key="7">
    <source>
        <dbReference type="Proteomes" id="UP000663879"/>
    </source>
</evidence>
<dbReference type="AlphaFoldDB" id="A0A813YJ55"/>
<dbReference type="Proteomes" id="UP000663879">
    <property type="component" value="Unassembled WGS sequence"/>
</dbReference>
<keyword evidence="4" id="KW-0676">Redox-active center</keyword>
<name>A0A813YJ55_9BILA</name>
<keyword evidence="1 4" id="KW-1015">Disulfide bond</keyword>
<sequence length="105" mass="11802">MPVIHVTSEEHFTELISKQGLVVVDFSASWCGPCKWIAPYYEEFSNQYTNAVFAKVDIDELQELSGNLNIDGVPSFFFYVNGEKKDEVVGADTEGVKEAIKKYIS</sequence>
<dbReference type="Pfam" id="PF00085">
    <property type="entry name" value="Thioredoxin"/>
    <property type="match status" value="1"/>
</dbReference>
<dbReference type="PROSITE" id="PS51352">
    <property type="entry name" value="THIOREDOXIN_2"/>
    <property type="match status" value="1"/>
</dbReference>
<evidence type="ECO:0000313" key="6">
    <source>
        <dbReference type="EMBL" id="CAF0884941.1"/>
    </source>
</evidence>
<dbReference type="InterPro" id="IPR005746">
    <property type="entry name" value="Thioredoxin"/>
</dbReference>
<evidence type="ECO:0000259" key="5">
    <source>
        <dbReference type="PROSITE" id="PS51352"/>
    </source>
</evidence>
<keyword evidence="7" id="KW-1185">Reference proteome</keyword>
<dbReference type="PROSITE" id="PS00194">
    <property type="entry name" value="THIOREDOXIN_1"/>
    <property type="match status" value="1"/>
</dbReference>
<feature type="active site" description="Nucleophile" evidence="3">
    <location>
        <position position="34"/>
    </location>
</feature>
<evidence type="ECO:0000256" key="1">
    <source>
        <dbReference type="ARBA" id="ARBA00023157"/>
    </source>
</evidence>
<dbReference type="OrthoDB" id="2121326at2759"/>
<dbReference type="Gene3D" id="3.40.30.10">
    <property type="entry name" value="Glutaredoxin"/>
    <property type="match status" value="1"/>
</dbReference>
<evidence type="ECO:0000256" key="4">
    <source>
        <dbReference type="PIRSR" id="PIRSR000077-4"/>
    </source>
</evidence>
<protein>
    <recommendedName>
        <fullName evidence="2">Thioredoxin</fullName>
    </recommendedName>
</protein>
<comment type="caution">
    <text evidence="6">The sequence shown here is derived from an EMBL/GenBank/DDBJ whole genome shotgun (WGS) entry which is preliminary data.</text>
</comment>
<dbReference type="PANTHER" id="PTHR46115">
    <property type="entry name" value="THIOREDOXIN-LIKE PROTEIN 1"/>
    <property type="match status" value="1"/>
</dbReference>